<sequence length="93" mass="10304">MSIKILNLGMWLSAERRSQCHRHHLRMFIATIGAISPHTPGKRGPTALLPSLNAGHQLLGEKLDENNQLPELLPAIPHVYLPVSLQALSRSSR</sequence>
<accession>A0AAW0SLC8</accession>
<proteinExistence type="predicted"/>
<gene>
    <name evidence="1" type="ORF">O3P69_008724</name>
</gene>
<dbReference type="Proteomes" id="UP001487740">
    <property type="component" value="Unassembled WGS sequence"/>
</dbReference>
<dbReference type="EMBL" id="JARAKH010000049">
    <property type="protein sequence ID" value="KAK8376220.1"/>
    <property type="molecule type" value="Genomic_DNA"/>
</dbReference>
<comment type="caution">
    <text evidence="1">The sequence shown here is derived from an EMBL/GenBank/DDBJ whole genome shotgun (WGS) entry which is preliminary data.</text>
</comment>
<evidence type="ECO:0000313" key="1">
    <source>
        <dbReference type="EMBL" id="KAK8376220.1"/>
    </source>
</evidence>
<dbReference type="AlphaFoldDB" id="A0AAW0SLC8"/>
<name>A0AAW0SLC8_SCYPA</name>
<evidence type="ECO:0000313" key="2">
    <source>
        <dbReference type="Proteomes" id="UP001487740"/>
    </source>
</evidence>
<organism evidence="1 2">
    <name type="scientific">Scylla paramamosain</name>
    <name type="common">Mud crab</name>
    <dbReference type="NCBI Taxonomy" id="85552"/>
    <lineage>
        <taxon>Eukaryota</taxon>
        <taxon>Metazoa</taxon>
        <taxon>Ecdysozoa</taxon>
        <taxon>Arthropoda</taxon>
        <taxon>Crustacea</taxon>
        <taxon>Multicrustacea</taxon>
        <taxon>Malacostraca</taxon>
        <taxon>Eumalacostraca</taxon>
        <taxon>Eucarida</taxon>
        <taxon>Decapoda</taxon>
        <taxon>Pleocyemata</taxon>
        <taxon>Brachyura</taxon>
        <taxon>Eubrachyura</taxon>
        <taxon>Portunoidea</taxon>
        <taxon>Portunidae</taxon>
        <taxon>Portuninae</taxon>
        <taxon>Scylla</taxon>
    </lineage>
</organism>
<reference evidence="1 2" key="1">
    <citation type="submission" date="2023-03" db="EMBL/GenBank/DDBJ databases">
        <title>High-quality genome of Scylla paramamosain provides insights in environmental adaptation.</title>
        <authorList>
            <person name="Zhang L."/>
        </authorList>
    </citation>
    <scope>NUCLEOTIDE SEQUENCE [LARGE SCALE GENOMIC DNA]</scope>
    <source>
        <strain evidence="1">LZ_2023a</strain>
        <tissue evidence="1">Muscle</tissue>
    </source>
</reference>
<keyword evidence="2" id="KW-1185">Reference proteome</keyword>
<protein>
    <submittedName>
        <fullName evidence="1">Uncharacterized protein</fullName>
    </submittedName>
</protein>